<protein>
    <submittedName>
        <fullName evidence="2">TIGR02281 family clan AA aspartic protease</fullName>
        <ecNumber evidence="2">3.4.23.-</ecNumber>
    </submittedName>
</protein>
<dbReference type="CDD" id="cd05483">
    <property type="entry name" value="retropepsin_like_bacteria"/>
    <property type="match status" value="1"/>
</dbReference>
<keyword evidence="2" id="KW-0378">Hydrolase</keyword>
<dbReference type="EC" id="3.4.23.-" evidence="2"/>
<sequence>MSGDELPNTLYLVLLLMVFASSLAARRLPLKQTAQMGLAWVGIFALVLSLVAFRGEWRELGLRLKGAVTGTEQQAVAGPGGELRIPMRDDGHFWVQVEVNGVRSNFLVDSGASITTVGKDLAERATLTPGLRVAQVETANGTVVMHRADGSLRIGAIARDEFPVLIADQPGLNVLGMNFLSSLRGWRAEGRTLVLQP</sequence>
<keyword evidence="1" id="KW-0472">Membrane</keyword>
<keyword evidence="1" id="KW-1133">Transmembrane helix</keyword>
<dbReference type="InterPro" id="IPR011969">
    <property type="entry name" value="Clan_AA_Asp_peptidase_C"/>
</dbReference>
<keyword evidence="2" id="KW-0645">Protease</keyword>
<keyword evidence="1" id="KW-0812">Transmembrane</keyword>
<accession>A0ABT3JEI4</accession>
<dbReference type="Pfam" id="PF13975">
    <property type="entry name" value="gag-asp_proteas"/>
    <property type="match status" value="1"/>
</dbReference>
<evidence type="ECO:0000313" key="3">
    <source>
        <dbReference type="Proteomes" id="UP001526246"/>
    </source>
</evidence>
<name>A0ABT3JEI4_9SPHN</name>
<reference evidence="2 3" key="1">
    <citation type="submission" date="2022-10" db="EMBL/GenBank/DDBJ databases">
        <title>Sphingomonas sp.</title>
        <authorList>
            <person name="Jin C."/>
        </authorList>
    </citation>
    <scope>NUCLEOTIDE SEQUENCE [LARGE SCALE GENOMIC DNA]</scope>
    <source>
        <strain evidence="2 3">BN140010</strain>
    </source>
</reference>
<feature type="transmembrane region" description="Helical" evidence="1">
    <location>
        <begin position="34"/>
        <end position="53"/>
    </location>
</feature>
<proteinExistence type="predicted"/>
<dbReference type="InterPro" id="IPR034122">
    <property type="entry name" value="Retropepsin-like_bacterial"/>
</dbReference>
<dbReference type="SUPFAM" id="SSF50630">
    <property type="entry name" value="Acid proteases"/>
    <property type="match status" value="1"/>
</dbReference>
<dbReference type="Proteomes" id="UP001526246">
    <property type="component" value="Unassembled WGS sequence"/>
</dbReference>
<dbReference type="InterPro" id="IPR021109">
    <property type="entry name" value="Peptidase_aspartic_dom_sf"/>
</dbReference>
<keyword evidence="3" id="KW-1185">Reference proteome</keyword>
<evidence type="ECO:0000313" key="2">
    <source>
        <dbReference type="EMBL" id="MCW3797490.1"/>
    </source>
</evidence>
<comment type="caution">
    <text evidence="2">The sequence shown here is derived from an EMBL/GenBank/DDBJ whole genome shotgun (WGS) entry which is preliminary data.</text>
</comment>
<dbReference type="Gene3D" id="2.40.70.10">
    <property type="entry name" value="Acid Proteases"/>
    <property type="match status" value="1"/>
</dbReference>
<evidence type="ECO:0000256" key="1">
    <source>
        <dbReference type="SAM" id="Phobius"/>
    </source>
</evidence>
<organism evidence="2 3">
    <name type="scientific">Sphingomonas arvum</name>
    <dbReference type="NCBI Taxonomy" id="2992113"/>
    <lineage>
        <taxon>Bacteria</taxon>
        <taxon>Pseudomonadati</taxon>
        <taxon>Pseudomonadota</taxon>
        <taxon>Alphaproteobacteria</taxon>
        <taxon>Sphingomonadales</taxon>
        <taxon>Sphingomonadaceae</taxon>
        <taxon>Sphingomonas</taxon>
    </lineage>
</organism>
<dbReference type="GO" id="GO:0008233">
    <property type="term" value="F:peptidase activity"/>
    <property type="evidence" value="ECO:0007669"/>
    <property type="project" value="UniProtKB-KW"/>
</dbReference>
<dbReference type="RefSeq" id="WP_264881756.1">
    <property type="nucleotide sequence ID" value="NZ_JAPDOB010000001.1"/>
</dbReference>
<dbReference type="NCBIfam" id="TIGR02281">
    <property type="entry name" value="clan_AA_DTGA"/>
    <property type="match status" value="1"/>
</dbReference>
<dbReference type="GO" id="GO:0006508">
    <property type="term" value="P:proteolysis"/>
    <property type="evidence" value="ECO:0007669"/>
    <property type="project" value="UniProtKB-KW"/>
</dbReference>
<dbReference type="EMBL" id="JAPDOB010000001">
    <property type="protein sequence ID" value="MCW3797490.1"/>
    <property type="molecule type" value="Genomic_DNA"/>
</dbReference>
<gene>
    <name evidence="2" type="ORF">OMW55_06695</name>
</gene>